<dbReference type="InterPro" id="IPR036259">
    <property type="entry name" value="MFS_trans_sf"/>
</dbReference>
<evidence type="ECO:0000256" key="10">
    <source>
        <dbReference type="ARBA" id="ARBA00054632"/>
    </source>
</evidence>
<dbReference type="InterPro" id="IPR050382">
    <property type="entry name" value="MFS_Na/Anion_cotransporter"/>
</dbReference>
<evidence type="ECO:0000256" key="5">
    <source>
        <dbReference type="ARBA" id="ARBA00022847"/>
    </source>
</evidence>
<accession>A0A194PYB6</accession>
<feature type="domain" description="Major facilitator superfamily (MFS) profile" evidence="14">
    <location>
        <begin position="67"/>
        <end position="490"/>
    </location>
</feature>
<keyword evidence="6 13" id="KW-1133">Transmembrane helix</keyword>
<keyword evidence="5" id="KW-0769">Symport</keyword>
<comment type="function">
    <text evidence="10">May be an inorganic phosphate cotransporter.</text>
</comment>
<dbReference type="AlphaFoldDB" id="A0A194PYB6"/>
<evidence type="ECO:0000256" key="11">
    <source>
        <dbReference type="ARBA" id="ARBA00068450"/>
    </source>
</evidence>
<proteinExistence type="inferred from homology"/>
<dbReference type="GO" id="GO:0006814">
    <property type="term" value="P:sodium ion transport"/>
    <property type="evidence" value="ECO:0007669"/>
    <property type="project" value="UniProtKB-KW"/>
</dbReference>
<evidence type="ECO:0000256" key="3">
    <source>
        <dbReference type="ARBA" id="ARBA00022448"/>
    </source>
</evidence>
<evidence type="ECO:0000256" key="7">
    <source>
        <dbReference type="ARBA" id="ARBA00023053"/>
    </source>
</evidence>
<name>A0A194PYB6_PAPXU</name>
<dbReference type="InterPro" id="IPR011701">
    <property type="entry name" value="MFS"/>
</dbReference>
<dbReference type="GO" id="GO:0015293">
    <property type="term" value="F:symporter activity"/>
    <property type="evidence" value="ECO:0007669"/>
    <property type="project" value="UniProtKB-KW"/>
</dbReference>
<dbReference type="Gene3D" id="1.20.1250.20">
    <property type="entry name" value="MFS general substrate transporter like domains"/>
    <property type="match status" value="2"/>
</dbReference>
<dbReference type="STRING" id="66420.A0A194PYB6"/>
<feature type="transmembrane region" description="Helical" evidence="13">
    <location>
        <begin position="397"/>
        <end position="418"/>
    </location>
</feature>
<dbReference type="Proteomes" id="UP000053268">
    <property type="component" value="Unassembled WGS sequence"/>
</dbReference>
<feature type="transmembrane region" description="Helical" evidence="13">
    <location>
        <begin position="430"/>
        <end position="454"/>
    </location>
</feature>
<keyword evidence="4 13" id="KW-0812">Transmembrane</keyword>
<evidence type="ECO:0000256" key="9">
    <source>
        <dbReference type="ARBA" id="ARBA00023201"/>
    </source>
</evidence>
<dbReference type="EMBL" id="KQ459585">
    <property type="protein sequence ID" value="KPI98331.1"/>
    <property type="molecule type" value="Genomic_DNA"/>
</dbReference>
<dbReference type="PANTHER" id="PTHR11662:SF280">
    <property type="entry name" value="FI21844P1-RELATED"/>
    <property type="match status" value="1"/>
</dbReference>
<feature type="region of interest" description="Disordered" evidence="12">
    <location>
        <begin position="499"/>
        <end position="519"/>
    </location>
</feature>
<evidence type="ECO:0000256" key="8">
    <source>
        <dbReference type="ARBA" id="ARBA00023136"/>
    </source>
</evidence>
<keyword evidence="9" id="KW-0739">Sodium transport</keyword>
<dbReference type="FunFam" id="1.20.1250.20:FF:000144">
    <property type="entry name" value="Picot, isoform B"/>
    <property type="match status" value="1"/>
</dbReference>
<dbReference type="FunFam" id="1.20.1250.20:FF:000003">
    <property type="entry name" value="Solute carrier family 17 member 3"/>
    <property type="match status" value="1"/>
</dbReference>
<feature type="transmembrane region" description="Helical" evidence="13">
    <location>
        <begin position="233"/>
        <end position="252"/>
    </location>
</feature>
<dbReference type="InterPro" id="IPR020846">
    <property type="entry name" value="MFS_dom"/>
</dbReference>
<dbReference type="GO" id="GO:0006820">
    <property type="term" value="P:monoatomic anion transport"/>
    <property type="evidence" value="ECO:0007669"/>
    <property type="project" value="TreeGrafter"/>
</dbReference>
<reference evidence="15 16" key="1">
    <citation type="journal article" date="2015" name="Nat. Commun.">
        <title>Outbred genome sequencing and CRISPR/Cas9 gene editing in butterflies.</title>
        <authorList>
            <person name="Li X."/>
            <person name="Fan D."/>
            <person name="Zhang W."/>
            <person name="Liu G."/>
            <person name="Zhang L."/>
            <person name="Zhao L."/>
            <person name="Fang X."/>
            <person name="Chen L."/>
            <person name="Dong Y."/>
            <person name="Chen Y."/>
            <person name="Ding Y."/>
            <person name="Zhao R."/>
            <person name="Feng M."/>
            <person name="Zhu Y."/>
            <person name="Feng Y."/>
            <person name="Jiang X."/>
            <person name="Zhu D."/>
            <person name="Xiang H."/>
            <person name="Feng X."/>
            <person name="Li S."/>
            <person name="Wang J."/>
            <person name="Zhang G."/>
            <person name="Kronforst M.R."/>
            <person name="Wang W."/>
        </authorList>
    </citation>
    <scope>NUCLEOTIDE SEQUENCE [LARGE SCALE GENOMIC DNA]</scope>
    <source>
        <strain evidence="15">Ya'a_city_454_Px</strain>
        <tissue evidence="15">Whole body</tissue>
    </source>
</reference>
<comment type="subcellular location">
    <subcellularLocation>
        <location evidence="1">Membrane</location>
        <topology evidence="1">Multi-pass membrane protein</topology>
    </subcellularLocation>
</comment>
<feature type="transmembrane region" description="Helical" evidence="13">
    <location>
        <begin position="27"/>
        <end position="47"/>
    </location>
</feature>
<dbReference type="PANTHER" id="PTHR11662">
    <property type="entry name" value="SOLUTE CARRIER FAMILY 17"/>
    <property type="match status" value="1"/>
</dbReference>
<keyword evidence="7" id="KW-0915">Sodium</keyword>
<feature type="transmembrane region" description="Helical" evidence="13">
    <location>
        <begin position="140"/>
        <end position="159"/>
    </location>
</feature>
<feature type="transmembrane region" description="Helical" evidence="13">
    <location>
        <begin position="466"/>
        <end position="485"/>
    </location>
</feature>
<feature type="transmembrane region" description="Helical" evidence="13">
    <location>
        <begin position="67"/>
        <end position="90"/>
    </location>
</feature>
<sequence length="558" mass="61275">MVQCNAHVTAMYLVLSRRAVCSGRHRLYGAVVPAAVVTGSLLAVWAAQRTQTFTICYGFGVRHLQSVCMCLCMISLFIARGSMAVAVLAMTDRSRLNSTDITIYDWDKNIQGLILSSFFWGYTLMQIPAGLLAKRYGGKPVLLVALLANGLICGLLPVLSYVGGWPVVCACRVLMGLTQACLFPASHTLLGRWLPAQERTTLAGIIYGGTQLGTIIAMPLSGLLAETAIGWKLIFYSISGLMFTSAAVWYFFSASTPGEHRFMTELERQYIERGLHTSRGKVLRTPWRHILRSRGLWAIAITHIGFSCSYVLFFVDMPTYLEKGLHISLKNSASLSALPYAGMWLGNIVSASVSEKIFNRGLLSVGTCRKLFNSVACFGMAFGLAGLSFIGKEHENMAIAVLVATLTLYGFSAAGFMMSHLDMSPNFAGVMLSLTNFIANFGSVGTPLLTSFILNNDPTDLSRWRICFLIISCLLIVTNIMYMIFASAKCQPWDDPDFEDKKSADPGGNASFNKFCDTKSRRGQEPLTLLYQKRAKDIGHSRRNDDLLQPDSLTDTAE</sequence>
<evidence type="ECO:0000256" key="12">
    <source>
        <dbReference type="SAM" id="MobiDB-lite"/>
    </source>
</evidence>
<evidence type="ECO:0000256" key="2">
    <source>
        <dbReference type="ARBA" id="ARBA00008586"/>
    </source>
</evidence>
<keyword evidence="8 13" id="KW-0472">Membrane</keyword>
<organism evidence="15 16">
    <name type="scientific">Papilio xuthus</name>
    <name type="common">Asian swallowtail butterfly</name>
    <dbReference type="NCBI Taxonomy" id="66420"/>
    <lineage>
        <taxon>Eukaryota</taxon>
        <taxon>Metazoa</taxon>
        <taxon>Ecdysozoa</taxon>
        <taxon>Arthropoda</taxon>
        <taxon>Hexapoda</taxon>
        <taxon>Insecta</taxon>
        <taxon>Pterygota</taxon>
        <taxon>Neoptera</taxon>
        <taxon>Endopterygota</taxon>
        <taxon>Lepidoptera</taxon>
        <taxon>Glossata</taxon>
        <taxon>Ditrysia</taxon>
        <taxon>Papilionoidea</taxon>
        <taxon>Papilionidae</taxon>
        <taxon>Papilioninae</taxon>
        <taxon>Papilio</taxon>
    </lineage>
</organism>
<dbReference type="GO" id="GO:0016020">
    <property type="term" value="C:membrane"/>
    <property type="evidence" value="ECO:0007669"/>
    <property type="project" value="UniProtKB-SubCell"/>
</dbReference>
<comment type="similarity">
    <text evidence="2">Belongs to the major facilitator superfamily. Sodium/anion cotransporter family.</text>
</comment>
<feature type="transmembrane region" description="Helical" evidence="13">
    <location>
        <begin position="296"/>
        <end position="315"/>
    </location>
</feature>
<evidence type="ECO:0000259" key="14">
    <source>
        <dbReference type="PROSITE" id="PS50850"/>
    </source>
</evidence>
<evidence type="ECO:0000313" key="15">
    <source>
        <dbReference type="EMBL" id="KPI98331.1"/>
    </source>
</evidence>
<evidence type="ECO:0000313" key="16">
    <source>
        <dbReference type="Proteomes" id="UP000053268"/>
    </source>
</evidence>
<dbReference type="PROSITE" id="PS50850">
    <property type="entry name" value="MFS"/>
    <property type="match status" value="1"/>
</dbReference>
<feature type="transmembrane region" description="Helical" evidence="13">
    <location>
        <begin position="371"/>
        <end position="390"/>
    </location>
</feature>
<feature type="transmembrane region" description="Helical" evidence="13">
    <location>
        <begin position="202"/>
        <end position="221"/>
    </location>
</feature>
<evidence type="ECO:0000256" key="6">
    <source>
        <dbReference type="ARBA" id="ARBA00022989"/>
    </source>
</evidence>
<evidence type="ECO:0000256" key="13">
    <source>
        <dbReference type="SAM" id="Phobius"/>
    </source>
</evidence>
<dbReference type="Pfam" id="PF07690">
    <property type="entry name" value="MFS_1"/>
    <property type="match status" value="1"/>
</dbReference>
<feature type="transmembrane region" description="Helical" evidence="13">
    <location>
        <begin position="110"/>
        <end position="133"/>
    </location>
</feature>
<keyword evidence="3" id="KW-0813">Transport</keyword>
<keyword evidence="16" id="KW-1185">Reference proteome</keyword>
<evidence type="ECO:0000256" key="4">
    <source>
        <dbReference type="ARBA" id="ARBA00022692"/>
    </source>
</evidence>
<protein>
    <recommendedName>
        <fullName evidence="11">Putative inorganic phosphate cotransporter</fullName>
    </recommendedName>
</protein>
<dbReference type="SUPFAM" id="SSF103473">
    <property type="entry name" value="MFS general substrate transporter"/>
    <property type="match status" value="1"/>
</dbReference>
<gene>
    <name evidence="15" type="ORF">RR46_09547</name>
</gene>
<keyword evidence="9" id="KW-0406">Ion transport</keyword>
<evidence type="ECO:0000256" key="1">
    <source>
        <dbReference type="ARBA" id="ARBA00004141"/>
    </source>
</evidence>